<dbReference type="EnsemblMetazoa" id="GPAI038086-RA">
    <property type="protein sequence ID" value="GPAI038086-PA"/>
    <property type="gene ID" value="GPAI038086"/>
</dbReference>
<keyword evidence="3" id="KW-1185">Reference proteome</keyword>
<dbReference type="AlphaFoldDB" id="A0A1B0A905"/>
<name>A0A1B0A905_GLOPL</name>
<evidence type="ECO:0000313" key="3">
    <source>
        <dbReference type="Proteomes" id="UP000092445"/>
    </source>
</evidence>
<sequence>MFGIHRTESGRKRGNNNNNNQERSYQKDDSQDEGNVLNDVEYDIEYGNDDDNVNGDDHDDDHDDDDVDDDDDGFSINVAFFSIVQPEFNVSSLYYHQIVPIALASSIIADFIRLNLSSLAVAS</sequence>
<protein>
    <submittedName>
        <fullName evidence="2">Uncharacterized protein</fullName>
    </submittedName>
</protein>
<evidence type="ECO:0000256" key="1">
    <source>
        <dbReference type="SAM" id="MobiDB-lite"/>
    </source>
</evidence>
<proteinExistence type="predicted"/>
<evidence type="ECO:0000313" key="2">
    <source>
        <dbReference type="EnsemblMetazoa" id="GPAI038086-PA"/>
    </source>
</evidence>
<feature type="compositionally biased region" description="Basic and acidic residues" evidence="1">
    <location>
        <begin position="1"/>
        <end position="11"/>
    </location>
</feature>
<dbReference type="Proteomes" id="UP000092445">
    <property type="component" value="Unassembled WGS sequence"/>
</dbReference>
<reference evidence="2" key="2">
    <citation type="submission" date="2020-05" db="UniProtKB">
        <authorList>
            <consortium name="EnsemblMetazoa"/>
        </authorList>
    </citation>
    <scope>IDENTIFICATION</scope>
    <source>
        <strain evidence="2">IAEA</strain>
    </source>
</reference>
<organism evidence="2 3">
    <name type="scientific">Glossina pallidipes</name>
    <name type="common">Tsetse fly</name>
    <dbReference type="NCBI Taxonomy" id="7398"/>
    <lineage>
        <taxon>Eukaryota</taxon>
        <taxon>Metazoa</taxon>
        <taxon>Ecdysozoa</taxon>
        <taxon>Arthropoda</taxon>
        <taxon>Hexapoda</taxon>
        <taxon>Insecta</taxon>
        <taxon>Pterygota</taxon>
        <taxon>Neoptera</taxon>
        <taxon>Endopterygota</taxon>
        <taxon>Diptera</taxon>
        <taxon>Brachycera</taxon>
        <taxon>Muscomorpha</taxon>
        <taxon>Hippoboscoidea</taxon>
        <taxon>Glossinidae</taxon>
        <taxon>Glossina</taxon>
    </lineage>
</organism>
<accession>A0A1B0A905</accession>
<feature type="compositionally biased region" description="Acidic residues" evidence="1">
    <location>
        <begin position="40"/>
        <end position="71"/>
    </location>
</feature>
<dbReference type="VEuPathDB" id="VectorBase:GPAI038086"/>
<feature type="region of interest" description="Disordered" evidence="1">
    <location>
        <begin position="1"/>
        <end position="71"/>
    </location>
</feature>
<reference evidence="3" key="1">
    <citation type="submission" date="2014-03" db="EMBL/GenBank/DDBJ databases">
        <authorList>
            <person name="Aksoy S."/>
            <person name="Warren W."/>
            <person name="Wilson R.K."/>
        </authorList>
    </citation>
    <scope>NUCLEOTIDE SEQUENCE [LARGE SCALE GENOMIC DNA]</scope>
    <source>
        <strain evidence="3">IAEA</strain>
    </source>
</reference>